<reference evidence="1 2" key="1">
    <citation type="submission" date="2015-06" db="EMBL/GenBank/DDBJ databases">
        <title>Improved classification and identification of acetic acid bacteria using matrix-assisted laser desorption/ionization time-of-flight mass spectrometry; Gluconobacter nephelii and Gluconobacter uchimurae are later heterotypic synonyms of Gluconobacter japonicus and Gluconobacter oxydans, respectively.</title>
        <authorList>
            <person name="Li L."/>
            <person name="Cleenwerck I."/>
            <person name="De Vuyst L."/>
            <person name="Vandamme P."/>
        </authorList>
    </citation>
    <scope>NUCLEOTIDE SEQUENCE [LARGE SCALE GENOMIC DNA]</scope>
    <source>
        <strain evidence="1 2">LMG 1699</strain>
    </source>
</reference>
<dbReference type="AlphaFoldDB" id="A0A149UHN4"/>
<gene>
    <name evidence="1" type="ORF">AD951_16755</name>
</gene>
<name>A0A149UHN4_9PROT</name>
<protein>
    <submittedName>
        <fullName evidence="1">Uncharacterized protein</fullName>
    </submittedName>
</protein>
<organism evidence="1 2">
    <name type="scientific">Acetobacter malorum</name>
    <dbReference type="NCBI Taxonomy" id="178901"/>
    <lineage>
        <taxon>Bacteria</taxon>
        <taxon>Pseudomonadati</taxon>
        <taxon>Pseudomonadota</taxon>
        <taxon>Alphaproteobacteria</taxon>
        <taxon>Acetobacterales</taxon>
        <taxon>Acetobacteraceae</taxon>
        <taxon>Acetobacter</taxon>
    </lineage>
</organism>
<sequence>MTVKKQLSEAIKQKKAVSFSFQGKPAFGSPHALGKGDGEERVLIYRGEDSHEKEVKPTGKWACLRLADLSNVMLTDEPFHEGHPGEHDKACLHDVELSVK</sequence>
<dbReference type="PATRIC" id="fig|178901.14.peg.197"/>
<evidence type="ECO:0000313" key="1">
    <source>
        <dbReference type="EMBL" id="KXV67467.1"/>
    </source>
</evidence>
<proteinExistence type="predicted"/>
<dbReference type="Proteomes" id="UP000075377">
    <property type="component" value="Unassembled WGS sequence"/>
</dbReference>
<dbReference type="RefSeq" id="WP_061503249.1">
    <property type="nucleotide sequence ID" value="NZ_LHZX01000319.1"/>
</dbReference>
<accession>A0A149UHN4</accession>
<dbReference type="OrthoDB" id="7268773at2"/>
<comment type="caution">
    <text evidence="1">The sequence shown here is derived from an EMBL/GenBank/DDBJ whole genome shotgun (WGS) entry which is preliminary data.</text>
</comment>
<dbReference type="EMBL" id="LHZX01000319">
    <property type="protein sequence ID" value="KXV67467.1"/>
    <property type="molecule type" value="Genomic_DNA"/>
</dbReference>
<evidence type="ECO:0000313" key="2">
    <source>
        <dbReference type="Proteomes" id="UP000075377"/>
    </source>
</evidence>